<keyword evidence="3" id="KW-0808">Transferase</keyword>
<dbReference type="InterPro" id="IPR028098">
    <property type="entry name" value="Glyco_trans_4-like_N"/>
</dbReference>
<reference evidence="3 4" key="1">
    <citation type="journal article" date="2006" name="Int. J. Syst. Evol. Microbiol.">
        <title>Costertonia aggregata gen. nov., sp. nov., a mesophilic marine bacterium of the family Flavobacteriaceae, isolated from a mature biofilm.</title>
        <authorList>
            <person name="Kwon K.K."/>
            <person name="Lee Y.K."/>
            <person name="Lee H.K."/>
        </authorList>
    </citation>
    <scope>NUCLEOTIDE SEQUENCE [LARGE SCALE GENOMIC DNA]</scope>
    <source>
        <strain evidence="3 4">KCCM 42265</strain>
    </source>
</reference>
<dbReference type="EMBL" id="CP058595">
    <property type="protein sequence ID" value="QLG46538.1"/>
    <property type="molecule type" value="Genomic_DNA"/>
</dbReference>
<dbReference type="SUPFAM" id="SSF53756">
    <property type="entry name" value="UDP-Glycosyltransferase/glycogen phosphorylase"/>
    <property type="match status" value="1"/>
</dbReference>
<evidence type="ECO:0000259" key="1">
    <source>
        <dbReference type="Pfam" id="PF00534"/>
    </source>
</evidence>
<organism evidence="3 4">
    <name type="scientific">Costertonia aggregata</name>
    <dbReference type="NCBI Taxonomy" id="343403"/>
    <lineage>
        <taxon>Bacteria</taxon>
        <taxon>Pseudomonadati</taxon>
        <taxon>Bacteroidota</taxon>
        <taxon>Flavobacteriia</taxon>
        <taxon>Flavobacteriales</taxon>
        <taxon>Flavobacteriaceae</taxon>
        <taxon>Costertonia</taxon>
    </lineage>
</organism>
<dbReference type="AlphaFoldDB" id="A0A7H9AST4"/>
<keyword evidence="4" id="KW-1185">Reference proteome</keyword>
<proteinExistence type="predicted"/>
<protein>
    <submittedName>
        <fullName evidence="3">Glycosyltransferase</fullName>
    </submittedName>
</protein>
<dbReference type="Gene3D" id="3.40.50.2000">
    <property type="entry name" value="Glycogen Phosphorylase B"/>
    <property type="match status" value="2"/>
</dbReference>
<evidence type="ECO:0000313" key="3">
    <source>
        <dbReference type="EMBL" id="QLG46538.1"/>
    </source>
</evidence>
<dbReference type="InterPro" id="IPR001296">
    <property type="entry name" value="Glyco_trans_1"/>
</dbReference>
<evidence type="ECO:0000313" key="4">
    <source>
        <dbReference type="Proteomes" id="UP000509302"/>
    </source>
</evidence>
<feature type="domain" description="Glycosyl transferase family 1" evidence="1">
    <location>
        <begin position="213"/>
        <end position="386"/>
    </location>
</feature>
<dbReference type="PANTHER" id="PTHR12526">
    <property type="entry name" value="GLYCOSYLTRANSFERASE"/>
    <property type="match status" value="1"/>
</dbReference>
<sequence length="781" mass="88909">MDHTTLDSSKKRQQTRLLLAPKTATENKVKSALKNETTEVVMLTSYPPRECGIATFSSDLEKALTDKFNGSFKLSIIPLESDTDYHNYENHIEHTLNTDGQLDYLRISNEINRNPNCGLVLVQHEFGLFSGNEIAFFEFLEFLDRPIVFTFHTVLPSPDKTLRKKVNRMATKAKSIIVMTKRSSEILQRDYGVDQNLITVIPHGTHLIPYADKFELKEKYELEGHKVLSTFGLLGPGKNIETTLRALPKIIEAHPEMVFLIIGKTHPTLAKDKGEDYREFLKYQIRKLGLTDHVRFVNKFVPLPELLEYLQLTDIYLFTSKDPNQAVSGTFSYALSCGCPIVSTPIPHALEVLQNEAGTIFDFEDDDQLAAIVIDLLDDETIQEKMCLNGLHHSAESAWENAAIAHAKLFEKVASKEMTLRFKKPPLKLDHLKNMTTETGIIQFSKINQPDIGSGYTLDDNARALIAVCHHYKITGDRSDLVYIQRYFTFIKNCFRPEATFLNYVDEQHCFTDQNSEVNLEDANGRALWALGYMISIGGTLSMHNDVILRNAECIFLQGLLAMQRYKSPRAMAFILKGLYYFNQNRANTGIITTAELFADRMVRQFNEASASDWKWFEPYLTYGNSVLPEGLLLAYKITGEKLYKSIAKNAFDFLLSKIYKGDSIRIISNREWLHRGQELPSEFQGGEQPIDVAYTILALAKFHDFFPNEGYDDKMEEAFNWFMGDNALRQTIYNPCTGGCYDGLEKHNVNLNQGAESTISYLLARMAFEKNLSIIQTKDS</sequence>
<dbReference type="Proteomes" id="UP000509302">
    <property type="component" value="Chromosome"/>
</dbReference>
<name>A0A7H9AST4_9FLAO</name>
<dbReference type="GO" id="GO:0005975">
    <property type="term" value="P:carbohydrate metabolic process"/>
    <property type="evidence" value="ECO:0007669"/>
    <property type="project" value="InterPro"/>
</dbReference>
<dbReference type="SUPFAM" id="SSF48208">
    <property type="entry name" value="Six-hairpin glycosidases"/>
    <property type="match status" value="1"/>
</dbReference>
<gene>
    <name evidence="3" type="ORF">HYG79_14675</name>
</gene>
<dbReference type="RefSeq" id="WP_179242817.1">
    <property type="nucleotide sequence ID" value="NZ_CP058595.1"/>
</dbReference>
<evidence type="ECO:0000259" key="2">
    <source>
        <dbReference type="Pfam" id="PF13439"/>
    </source>
</evidence>
<dbReference type="InterPro" id="IPR008928">
    <property type="entry name" value="6-hairpin_glycosidase_sf"/>
</dbReference>
<feature type="domain" description="Glycosyltransferase subfamily 4-like N-terminal" evidence="2">
    <location>
        <begin position="137"/>
        <end position="205"/>
    </location>
</feature>
<dbReference type="PANTHER" id="PTHR12526:SF572">
    <property type="entry name" value="BLL5144 PROTEIN"/>
    <property type="match status" value="1"/>
</dbReference>
<dbReference type="Pfam" id="PF13439">
    <property type="entry name" value="Glyco_transf_4"/>
    <property type="match status" value="1"/>
</dbReference>
<dbReference type="KEGG" id="cagg:HYG79_14675"/>
<dbReference type="Pfam" id="PF00534">
    <property type="entry name" value="Glycos_transf_1"/>
    <property type="match status" value="1"/>
</dbReference>
<dbReference type="GO" id="GO:0016757">
    <property type="term" value="F:glycosyltransferase activity"/>
    <property type="evidence" value="ECO:0007669"/>
    <property type="project" value="InterPro"/>
</dbReference>
<accession>A0A7H9AST4</accession>